<evidence type="ECO:0000313" key="2">
    <source>
        <dbReference type="EMBL" id="GIQ84450.1"/>
    </source>
</evidence>
<organism evidence="2 3">
    <name type="scientific">Kipferlia bialata</name>
    <dbReference type="NCBI Taxonomy" id="797122"/>
    <lineage>
        <taxon>Eukaryota</taxon>
        <taxon>Metamonada</taxon>
        <taxon>Carpediemonas-like organisms</taxon>
        <taxon>Kipferlia</taxon>
    </lineage>
</organism>
<comment type="caution">
    <text evidence="2">The sequence shown here is derived from an EMBL/GenBank/DDBJ whole genome shotgun (WGS) entry which is preliminary data.</text>
</comment>
<dbReference type="EMBL" id="BDIP01001462">
    <property type="protein sequence ID" value="GIQ84450.1"/>
    <property type="molecule type" value="Genomic_DNA"/>
</dbReference>
<reference evidence="2 3" key="1">
    <citation type="journal article" date="2018" name="PLoS ONE">
        <title>The draft genome of Kipferlia bialata reveals reductive genome evolution in fornicate parasites.</title>
        <authorList>
            <person name="Tanifuji G."/>
            <person name="Takabayashi S."/>
            <person name="Kume K."/>
            <person name="Takagi M."/>
            <person name="Nakayama T."/>
            <person name="Kamikawa R."/>
            <person name="Inagaki Y."/>
            <person name="Hashimoto T."/>
        </authorList>
    </citation>
    <scope>NUCLEOTIDE SEQUENCE [LARGE SCALE GENOMIC DNA]</scope>
    <source>
        <strain evidence="2">NY0173</strain>
    </source>
</reference>
<accession>A0A9K3GJD3</accession>
<evidence type="ECO:0000256" key="1">
    <source>
        <dbReference type="SAM" id="MobiDB-lite"/>
    </source>
</evidence>
<dbReference type="Proteomes" id="UP000265618">
    <property type="component" value="Unassembled WGS sequence"/>
</dbReference>
<sequence length="661" mass="73402">MSTSASLNGDSDPIVKKELALKQPKRLLAVDIARGIAMLGLVMNHEDILTCSLGPLTLEQAILRLQIMPTIHYTVRPVGPDSIPVTRLVGSHYFSLTGDDTLLGKYQEVVESVGDLCIDDWYPEIWGISASCTSLDTLEPGHFTRVRSAGDWTIAAVKELAPELLQCHNVGMTVPKSLLVYVEKREPSRGSGGAQGLAEIQPEYQRQIEELQADNARLTRQVSAPREKRAAEVVWQQHPLATAYARELLEVFGHPENYYLVDCGRESMGSPKVGQGQAHTIVVAPPNKGHYGALTKDGGASVLTMSMWSLRELIGAAPYMLVPQPVPTRVQHREREAEVAEGGSSESSRLVRLPDSVITQRFKQMGGRPRFIFCDEERYDDLRGETHGAIRAMGSALLEDVLRRRAPPINMGGKPKDGAPSSEVVGYLSEYPFGTSNRTAVFVSQCVMEELAYTYARDMWECLDKVPEQFASFKEKVFEKRVCQQLAAGGKFDRVGLPNRTAMPPLALGVPESEEGTREGGGKMRVESKVVEVESLVEHIGKQDDDIYWSPNPSEAGIDASFRHGILQMTRNKVSQPMSRSGIWTLIKRTGADREGANPLVIYFAIPKGNWERKTDAVPFEGKEPKGWPGDKEVQRMLRQVILYIPPPTVEQRLRMFARKW</sequence>
<dbReference type="PANTHER" id="PTHR33129">
    <property type="entry name" value="PROTEIN KINASE DOMAIN-CONTAINING PROTEIN-RELATED"/>
    <property type="match status" value="1"/>
</dbReference>
<evidence type="ECO:0000313" key="3">
    <source>
        <dbReference type="Proteomes" id="UP000265618"/>
    </source>
</evidence>
<gene>
    <name evidence="2" type="ORF">KIPB_005942</name>
</gene>
<protein>
    <submittedName>
        <fullName evidence="2">Uncharacterized protein</fullName>
    </submittedName>
</protein>
<dbReference type="InterPro" id="IPR052980">
    <property type="entry name" value="Crinkler_effector"/>
</dbReference>
<feature type="compositionally biased region" description="Basic and acidic residues" evidence="1">
    <location>
        <begin position="515"/>
        <end position="524"/>
    </location>
</feature>
<dbReference type="PANTHER" id="PTHR33129:SF1">
    <property type="entry name" value="ATP-BINDING PROTEIN"/>
    <property type="match status" value="1"/>
</dbReference>
<feature type="region of interest" description="Disordered" evidence="1">
    <location>
        <begin position="503"/>
        <end position="524"/>
    </location>
</feature>
<keyword evidence="3" id="KW-1185">Reference proteome</keyword>
<name>A0A9K3GJD3_9EUKA</name>
<dbReference type="AlphaFoldDB" id="A0A9K3GJD3"/>
<proteinExistence type="predicted"/>